<dbReference type="PANTHER" id="PTHR24096:SF149">
    <property type="entry name" value="AMP-BINDING DOMAIN-CONTAINING PROTEIN-RELATED"/>
    <property type="match status" value="1"/>
</dbReference>
<dbReference type="InterPro" id="IPR020845">
    <property type="entry name" value="AMP-binding_CS"/>
</dbReference>
<dbReference type="SUPFAM" id="SSF56801">
    <property type="entry name" value="Acetyl-CoA synthetase-like"/>
    <property type="match status" value="1"/>
</dbReference>
<comment type="similarity">
    <text evidence="1">Belongs to the ATP-dependent AMP-binding enzyme family.</text>
</comment>
<dbReference type="Gene3D" id="3.40.50.12780">
    <property type="entry name" value="N-terminal domain of ligase-like"/>
    <property type="match status" value="1"/>
</dbReference>
<keyword evidence="6" id="KW-1185">Reference proteome</keyword>
<evidence type="ECO:0000313" key="6">
    <source>
        <dbReference type="Proteomes" id="UP001497453"/>
    </source>
</evidence>
<reference evidence="6" key="1">
    <citation type="submission" date="2024-04" db="EMBL/GenBank/DDBJ databases">
        <authorList>
            <person name="Shaw F."/>
            <person name="Minotto A."/>
        </authorList>
    </citation>
    <scope>NUCLEOTIDE SEQUENCE [LARGE SCALE GENOMIC DNA]</scope>
</reference>
<evidence type="ECO:0000256" key="1">
    <source>
        <dbReference type="ARBA" id="ARBA00006432"/>
    </source>
</evidence>
<feature type="domain" description="AMP-dependent synthetase/ligase" evidence="3">
    <location>
        <begin position="29"/>
        <end position="414"/>
    </location>
</feature>
<protein>
    <recommendedName>
        <fullName evidence="7">AMP binding protein</fullName>
    </recommendedName>
</protein>
<accession>A0ABP1DWP5</accession>
<dbReference type="InterPro" id="IPR042099">
    <property type="entry name" value="ANL_N_sf"/>
</dbReference>
<dbReference type="PANTHER" id="PTHR24096">
    <property type="entry name" value="LONG-CHAIN-FATTY-ACID--COA LIGASE"/>
    <property type="match status" value="1"/>
</dbReference>
<evidence type="ECO:0000259" key="4">
    <source>
        <dbReference type="Pfam" id="PF13193"/>
    </source>
</evidence>
<dbReference type="Gene3D" id="3.30.300.30">
    <property type="match status" value="1"/>
</dbReference>
<evidence type="ECO:0000313" key="5">
    <source>
        <dbReference type="EMBL" id="CAL1711282.1"/>
    </source>
</evidence>
<keyword evidence="2" id="KW-0436">Ligase</keyword>
<proteinExistence type="inferred from homology"/>
<evidence type="ECO:0000256" key="2">
    <source>
        <dbReference type="ARBA" id="ARBA00022598"/>
    </source>
</evidence>
<dbReference type="InterPro" id="IPR000873">
    <property type="entry name" value="AMP-dep_synth/lig_dom"/>
</dbReference>
<dbReference type="Pfam" id="PF00501">
    <property type="entry name" value="AMP-binding"/>
    <property type="match status" value="1"/>
</dbReference>
<dbReference type="Pfam" id="PF13193">
    <property type="entry name" value="AMP-binding_C"/>
    <property type="match status" value="1"/>
</dbReference>
<sequence>MRIYKSTLPPVETREESIFTHLFATTYSNHPSSLPAFTDAATGLTLTRAELKKLSLSLGYGLRQEFSKLGGVTLDRGETIMIFSPNSIAWPVMVFGSLAPGLRTTLANSSYTAGELEHQWKDSGAKAVFVQPALLSTALEMFKYLGLDLSQARRRIILADFGIPSSEQLPAGFVKLSDLLGKGSLNEEEKFPGKQSNETAYLCYSSGTTGKPKGVETTHFNIVAVINIVRALYPKTVPGEDVMLGVLPFYHIYGSVKLLLFQFLLGVQVVIMSKFDPVEFCRNTEKYKVTIALIVPPICLAIIHHPATTKFNMKSLKYLTSGAAPLSGELAQATREKLKSVGASTLINQGYGLTETSPTTHLCPMEEAIKRPKSVGLLLPNLEARLVNDDVNDVEDGESGELWVRGPSVMKGYLNNEEATTNAITPDGWFKTGDIAVRDKDGYWYIVDRRKELIKYKGFQVPPAELEAILLTHPQIVDVAVIGINSEKDATELPRAYVVHAKAIRGDAARQFGKEVQKWIQSRVARHKYLRGGVIVIDAIPKSAAGKILRRELRELAKKEILSSPEFKAKL</sequence>
<dbReference type="EMBL" id="OZ037949">
    <property type="protein sequence ID" value="CAL1711282.1"/>
    <property type="molecule type" value="Genomic_DNA"/>
</dbReference>
<dbReference type="InterPro" id="IPR045851">
    <property type="entry name" value="AMP-bd_C_sf"/>
</dbReference>
<dbReference type="InterPro" id="IPR025110">
    <property type="entry name" value="AMP-bd_C"/>
</dbReference>
<gene>
    <name evidence="5" type="ORF">GFSPODELE1_LOCUS8266</name>
</gene>
<dbReference type="CDD" id="cd05911">
    <property type="entry name" value="Firefly_Luc_like"/>
    <property type="match status" value="1"/>
</dbReference>
<evidence type="ECO:0008006" key="7">
    <source>
        <dbReference type="Google" id="ProtNLM"/>
    </source>
</evidence>
<dbReference type="PROSITE" id="PS00455">
    <property type="entry name" value="AMP_BINDING"/>
    <property type="match status" value="1"/>
</dbReference>
<feature type="domain" description="AMP-binding enzyme C-terminal" evidence="4">
    <location>
        <begin position="465"/>
        <end position="547"/>
    </location>
</feature>
<dbReference type="Proteomes" id="UP001497453">
    <property type="component" value="Chromosome 6"/>
</dbReference>
<organism evidence="5 6">
    <name type="scientific">Somion occarium</name>
    <dbReference type="NCBI Taxonomy" id="3059160"/>
    <lineage>
        <taxon>Eukaryota</taxon>
        <taxon>Fungi</taxon>
        <taxon>Dikarya</taxon>
        <taxon>Basidiomycota</taxon>
        <taxon>Agaricomycotina</taxon>
        <taxon>Agaricomycetes</taxon>
        <taxon>Polyporales</taxon>
        <taxon>Cerrenaceae</taxon>
        <taxon>Somion</taxon>
    </lineage>
</organism>
<evidence type="ECO:0000259" key="3">
    <source>
        <dbReference type="Pfam" id="PF00501"/>
    </source>
</evidence>
<name>A0ABP1DWP5_9APHY</name>